<dbReference type="HAMAP" id="MF_00454">
    <property type="entry name" value="FluC"/>
    <property type="match status" value="1"/>
</dbReference>
<dbReference type="InterPro" id="IPR003691">
    <property type="entry name" value="FluC"/>
</dbReference>
<keyword evidence="6 12" id="KW-0915">Sodium</keyword>
<evidence type="ECO:0000313" key="13">
    <source>
        <dbReference type="EMBL" id="ASP20209.1"/>
    </source>
</evidence>
<keyword evidence="7 12" id="KW-0406">Ion transport</keyword>
<comment type="catalytic activity">
    <reaction evidence="11">
        <text>fluoride(in) = fluoride(out)</text>
        <dbReference type="Rhea" id="RHEA:76159"/>
        <dbReference type="ChEBI" id="CHEBI:17051"/>
    </reaction>
    <physiologicalReaction direction="left-to-right" evidence="11">
        <dbReference type="Rhea" id="RHEA:76160"/>
    </physiologicalReaction>
</comment>
<dbReference type="PANTHER" id="PTHR28259:SF1">
    <property type="entry name" value="FLUORIDE EXPORT PROTEIN 1-RELATED"/>
    <property type="match status" value="1"/>
</dbReference>
<comment type="function">
    <text evidence="12">Fluoride-specific ion channel. Important for reducing fluoride concentration in the cell, thus reducing its toxicity.</text>
</comment>
<dbReference type="GO" id="GO:0062054">
    <property type="term" value="F:fluoride channel activity"/>
    <property type="evidence" value="ECO:0007669"/>
    <property type="project" value="UniProtKB-UniRule"/>
</dbReference>
<feature type="binding site" evidence="12">
    <location>
        <position position="77"/>
    </location>
    <ligand>
        <name>Na(+)</name>
        <dbReference type="ChEBI" id="CHEBI:29101"/>
        <note>structural</note>
    </ligand>
</feature>
<feature type="binding site" evidence="12">
    <location>
        <position position="80"/>
    </location>
    <ligand>
        <name>Na(+)</name>
        <dbReference type="ChEBI" id="CHEBI:29101"/>
        <note>structural</note>
    </ligand>
</feature>
<feature type="transmembrane region" description="Helical" evidence="12">
    <location>
        <begin position="37"/>
        <end position="60"/>
    </location>
</feature>
<evidence type="ECO:0000256" key="10">
    <source>
        <dbReference type="ARBA" id="ARBA00035120"/>
    </source>
</evidence>
<keyword evidence="3" id="KW-0997">Cell inner membrane</keyword>
<reference evidence="13 14" key="1">
    <citation type="submission" date="2017-07" db="EMBL/GenBank/DDBJ databases">
        <title>Genome Sequence of Antarctobacter heliothermus Strain SMS3 Isolated from a culture of the Diatom Skeletonema marinoi.</title>
        <authorList>
            <person name="Topel M."/>
            <person name="Pinder M.I.M."/>
            <person name="Johansson O.N."/>
            <person name="Kourtchenko O."/>
            <person name="Godhe A."/>
            <person name="Clarke A.K."/>
        </authorList>
    </citation>
    <scope>NUCLEOTIDE SEQUENCE [LARGE SCALE GENOMIC DNA]</scope>
    <source>
        <strain evidence="13 14">SMS3</strain>
    </source>
</reference>
<evidence type="ECO:0000256" key="7">
    <source>
        <dbReference type="ARBA" id="ARBA00023065"/>
    </source>
</evidence>
<comment type="activity regulation">
    <text evidence="12">Na(+) is not transported, but it plays an essential structural role and its presence is essential for fluoride channel function.</text>
</comment>
<evidence type="ECO:0000256" key="2">
    <source>
        <dbReference type="ARBA" id="ARBA00022475"/>
    </source>
</evidence>
<dbReference type="GO" id="GO:0140114">
    <property type="term" value="P:cellular detoxification of fluoride"/>
    <property type="evidence" value="ECO:0007669"/>
    <property type="project" value="UniProtKB-UniRule"/>
</dbReference>
<comment type="similarity">
    <text evidence="10 12">Belongs to the fluoride channel Fluc/FEX (TC 1.A.43) family.</text>
</comment>
<proteinExistence type="inferred from homology"/>
<dbReference type="EMBL" id="CP022540">
    <property type="protein sequence ID" value="ASP20209.1"/>
    <property type="molecule type" value="Genomic_DNA"/>
</dbReference>
<dbReference type="Proteomes" id="UP000203589">
    <property type="component" value="Chromosome"/>
</dbReference>
<protein>
    <recommendedName>
        <fullName evidence="12">Fluoride-specific ion channel FluC</fullName>
    </recommendedName>
</protein>
<dbReference type="GO" id="GO:0005886">
    <property type="term" value="C:plasma membrane"/>
    <property type="evidence" value="ECO:0007669"/>
    <property type="project" value="UniProtKB-SubCell"/>
</dbReference>
<dbReference type="PANTHER" id="PTHR28259">
    <property type="entry name" value="FLUORIDE EXPORT PROTEIN 1-RELATED"/>
    <property type="match status" value="1"/>
</dbReference>
<keyword evidence="12" id="KW-0813">Transport</keyword>
<dbReference type="NCBIfam" id="NF010791">
    <property type="entry name" value="PRK14195.1"/>
    <property type="match status" value="1"/>
</dbReference>
<organism evidence="13 14">
    <name type="scientific">Antarctobacter heliothermus</name>
    <dbReference type="NCBI Taxonomy" id="74033"/>
    <lineage>
        <taxon>Bacteria</taxon>
        <taxon>Pseudomonadati</taxon>
        <taxon>Pseudomonadota</taxon>
        <taxon>Alphaproteobacteria</taxon>
        <taxon>Rhodobacterales</taxon>
        <taxon>Roseobacteraceae</taxon>
        <taxon>Antarctobacter</taxon>
    </lineage>
</organism>
<keyword evidence="12" id="KW-0479">Metal-binding</keyword>
<feature type="transmembrane region" description="Helical" evidence="12">
    <location>
        <begin position="67"/>
        <end position="87"/>
    </location>
</feature>
<evidence type="ECO:0000256" key="3">
    <source>
        <dbReference type="ARBA" id="ARBA00022519"/>
    </source>
</evidence>
<evidence type="ECO:0000256" key="9">
    <source>
        <dbReference type="ARBA" id="ARBA00023303"/>
    </source>
</evidence>
<sequence>MSARMAPILQVALGGALGASARYLTGIATARLLGKGFPWGTLTVNILGSFLMGVLVVALLHFSANRFAPLLMTGLLGGFTTFSAFSLDAVTLYERGQVGVAAGYVAASVVLSIAALFAGLALARSVTT</sequence>
<evidence type="ECO:0000256" key="1">
    <source>
        <dbReference type="ARBA" id="ARBA00004651"/>
    </source>
</evidence>
<name>A0A222E1V3_9RHOB</name>
<dbReference type="GO" id="GO:0046872">
    <property type="term" value="F:metal ion binding"/>
    <property type="evidence" value="ECO:0007669"/>
    <property type="project" value="UniProtKB-KW"/>
</dbReference>
<evidence type="ECO:0000313" key="14">
    <source>
        <dbReference type="Proteomes" id="UP000203589"/>
    </source>
</evidence>
<dbReference type="Pfam" id="PF02537">
    <property type="entry name" value="CRCB"/>
    <property type="match status" value="1"/>
</dbReference>
<evidence type="ECO:0000256" key="6">
    <source>
        <dbReference type="ARBA" id="ARBA00023053"/>
    </source>
</evidence>
<evidence type="ECO:0000256" key="11">
    <source>
        <dbReference type="ARBA" id="ARBA00035585"/>
    </source>
</evidence>
<keyword evidence="4 12" id="KW-0812">Transmembrane</keyword>
<evidence type="ECO:0000256" key="5">
    <source>
        <dbReference type="ARBA" id="ARBA00022989"/>
    </source>
</evidence>
<evidence type="ECO:0000256" key="8">
    <source>
        <dbReference type="ARBA" id="ARBA00023136"/>
    </source>
</evidence>
<dbReference type="KEGG" id="aht:ANTHELSMS3_01512"/>
<keyword evidence="2 12" id="KW-1003">Cell membrane</keyword>
<keyword evidence="5 12" id="KW-1133">Transmembrane helix</keyword>
<evidence type="ECO:0000256" key="4">
    <source>
        <dbReference type="ARBA" id="ARBA00022692"/>
    </source>
</evidence>
<dbReference type="NCBIfam" id="TIGR00494">
    <property type="entry name" value="crcB"/>
    <property type="match status" value="1"/>
</dbReference>
<keyword evidence="9 12" id="KW-0407">Ion channel</keyword>
<evidence type="ECO:0000256" key="12">
    <source>
        <dbReference type="HAMAP-Rule" id="MF_00454"/>
    </source>
</evidence>
<feature type="transmembrane region" description="Helical" evidence="12">
    <location>
        <begin position="99"/>
        <end position="123"/>
    </location>
</feature>
<keyword evidence="8 12" id="KW-0472">Membrane</keyword>
<accession>A0A222E1V3</accession>
<dbReference type="NCBIfam" id="NF010805">
    <property type="entry name" value="PRK14209.1"/>
    <property type="match status" value="1"/>
</dbReference>
<dbReference type="AlphaFoldDB" id="A0A222E1V3"/>
<gene>
    <name evidence="12 13" type="primary">crcB</name>
    <name evidence="12" type="synonym">fluC</name>
    <name evidence="13" type="ORF">ANTHELSMS3_01512</name>
</gene>
<keyword evidence="14" id="KW-1185">Reference proteome</keyword>
<comment type="subcellular location">
    <subcellularLocation>
        <location evidence="1 12">Cell membrane</location>
        <topology evidence="1 12">Multi-pass membrane protein</topology>
    </subcellularLocation>
</comment>